<comment type="caution">
    <text evidence="1">The sequence shown here is derived from an EMBL/GenBank/DDBJ whole genome shotgun (WGS) entry which is preliminary data.</text>
</comment>
<evidence type="ECO:0000313" key="1">
    <source>
        <dbReference type="EMBL" id="GME44704.1"/>
    </source>
</evidence>
<evidence type="ECO:0000313" key="2">
    <source>
        <dbReference type="Proteomes" id="UP001165186"/>
    </source>
</evidence>
<protein>
    <submittedName>
        <fullName evidence="1">Uncharacterized protein</fullName>
    </submittedName>
</protein>
<organism evidence="1 2">
    <name type="scientific">Neofusicoccum parvum</name>
    <dbReference type="NCBI Taxonomy" id="310453"/>
    <lineage>
        <taxon>Eukaryota</taxon>
        <taxon>Fungi</taxon>
        <taxon>Dikarya</taxon>
        <taxon>Ascomycota</taxon>
        <taxon>Pezizomycotina</taxon>
        <taxon>Dothideomycetes</taxon>
        <taxon>Dothideomycetes incertae sedis</taxon>
        <taxon>Botryosphaeriales</taxon>
        <taxon>Botryosphaeriaceae</taxon>
        <taxon>Neofusicoccum</taxon>
    </lineage>
</organism>
<name>A0ACB5SK38_9PEZI</name>
<accession>A0ACB5SK38</accession>
<proteinExistence type="predicted"/>
<reference evidence="1" key="1">
    <citation type="submission" date="2024-09" db="EMBL/GenBank/DDBJ databases">
        <title>Draft Genome Sequences of Neofusicoccum parvum.</title>
        <authorList>
            <person name="Ashida A."/>
            <person name="Camagna M."/>
            <person name="Tanaka A."/>
            <person name="Takemoto D."/>
        </authorList>
    </citation>
    <scope>NUCLEOTIDE SEQUENCE</scope>
    <source>
        <strain evidence="1">PPO83</strain>
    </source>
</reference>
<sequence length="262" mass="29723">MPDPHSAPHRNHPASTALFNTNNASWHSNSPAPPYWPPSPPPPLPPTGSLRPPPQWWPPAPPSFAPHQQPAPPLALHQQTPLQFIPHQQTPPSFAQQDRPLPAPGPSFAPRYWAPNDAAGATQVRGLRAEGVNTGEEEEEEDDDDTVVGEVRVEEPEEDEEDEGEEEDEDGRYNRVRECCEGDDPGWCSRCRCWRCRKKQHLSGVALITEDIREEKEEQGCPMSAEQVEELRKSLGRQYVFWWDDDDGLQYKERRCKTCSRK</sequence>
<keyword evidence="2" id="KW-1185">Reference proteome</keyword>
<gene>
    <name evidence="1" type="primary">g8964</name>
    <name evidence="1" type="ORF">NpPPO83_00008964</name>
</gene>
<dbReference type="EMBL" id="BSXG01000115">
    <property type="protein sequence ID" value="GME44704.1"/>
    <property type="molecule type" value="Genomic_DNA"/>
</dbReference>
<dbReference type="Proteomes" id="UP001165186">
    <property type="component" value="Unassembled WGS sequence"/>
</dbReference>